<keyword evidence="2" id="KW-1185">Reference proteome</keyword>
<dbReference type="AlphaFoldDB" id="A0A9P0FFH9"/>
<gene>
    <name evidence="1" type="ORF">MELIAE_LOCUS4672</name>
</gene>
<proteinExistence type="predicted"/>
<dbReference type="EMBL" id="OV121134">
    <property type="protein sequence ID" value="CAH0552459.1"/>
    <property type="molecule type" value="Genomic_DNA"/>
</dbReference>
<reference evidence="1" key="1">
    <citation type="submission" date="2021-12" db="EMBL/GenBank/DDBJ databases">
        <authorList>
            <person name="King R."/>
        </authorList>
    </citation>
    <scope>NUCLEOTIDE SEQUENCE</scope>
</reference>
<name>A0A9P0FFH9_BRAAE</name>
<sequence length="73" mass="8404">IAGVELPARTLRPGGSRFVFVGLEFLVLRLHCTSVGVHTRLLDKTLLYRVFVDKYCWRRYPDDLTSLTVRGRP</sequence>
<feature type="non-terminal residue" evidence="1">
    <location>
        <position position="1"/>
    </location>
</feature>
<protein>
    <submittedName>
        <fullName evidence="1">Uncharacterized protein</fullName>
    </submittedName>
</protein>
<dbReference type="Proteomes" id="UP001154078">
    <property type="component" value="Chromosome 3"/>
</dbReference>
<evidence type="ECO:0000313" key="2">
    <source>
        <dbReference type="Proteomes" id="UP001154078"/>
    </source>
</evidence>
<evidence type="ECO:0000313" key="1">
    <source>
        <dbReference type="EMBL" id="CAH0552459.1"/>
    </source>
</evidence>
<organism evidence="1 2">
    <name type="scientific">Brassicogethes aeneus</name>
    <name type="common">Rape pollen beetle</name>
    <name type="synonym">Meligethes aeneus</name>
    <dbReference type="NCBI Taxonomy" id="1431903"/>
    <lineage>
        <taxon>Eukaryota</taxon>
        <taxon>Metazoa</taxon>
        <taxon>Ecdysozoa</taxon>
        <taxon>Arthropoda</taxon>
        <taxon>Hexapoda</taxon>
        <taxon>Insecta</taxon>
        <taxon>Pterygota</taxon>
        <taxon>Neoptera</taxon>
        <taxon>Endopterygota</taxon>
        <taxon>Coleoptera</taxon>
        <taxon>Polyphaga</taxon>
        <taxon>Cucujiformia</taxon>
        <taxon>Nitidulidae</taxon>
        <taxon>Meligethinae</taxon>
        <taxon>Brassicogethes</taxon>
    </lineage>
</organism>
<accession>A0A9P0FFH9</accession>